<dbReference type="RefSeq" id="WP_052564841.1">
    <property type="nucleotide sequence ID" value="NZ_BAFN01000001.1"/>
</dbReference>
<dbReference type="Proteomes" id="UP000032309">
    <property type="component" value="Unassembled WGS sequence"/>
</dbReference>
<dbReference type="Pfam" id="PF02743">
    <property type="entry name" value="dCache_1"/>
    <property type="match status" value="1"/>
</dbReference>
<keyword evidence="10" id="KW-0067">ATP-binding</keyword>
<dbReference type="SMART" id="SM00086">
    <property type="entry name" value="PAC"/>
    <property type="match status" value="2"/>
</dbReference>
<evidence type="ECO:0000259" key="16">
    <source>
        <dbReference type="PROSITE" id="PS50885"/>
    </source>
</evidence>
<evidence type="ECO:0000256" key="3">
    <source>
        <dbReference type="ARBA" id="ARBA00012438"/>
    </source>
</evidence>
<accession>A0ABQ0K1K0</accession>
<dbReference type="Gene3D" id="3.30.450.20">
    <property type="entry name" value="PAS domain"/>
    <property type="match status" value="3"/>
</dbReference>
<dbReference type="Pfam" id="PF00672">
    <property type="entry name" value="HAMP"/>
    <property type="match status" value="1"/>
</dbReference>
<organism evidence="17 18">
    <name type="scientific">Candidatus Brocadia sinica JPN1</name>
    <dbReference type="NCBI Taxonomy" id="1197129"/>
    <lineage>
        <taxon>Bacteria</taxon>
        <taxon>Pseudomonadati</taxon>
        <taxon>Planctomycetota</taxon>
        <taxon>Candidatus Brocadiia</taxon>
        <taxon>Candidatus Brocadiales</taxon>
        <taxon>Candidatus Brocadiaceae</taxon>
        <taxon>Candidatus Brocadia</taxon>
    </lineage>
</organism>
<keyword evidence="9" id="KW-0418">Kinase</keyword>
<keyword evidence="4" id="KW-1003">Cell membrane</keyword>
<dbReference type="InterPro" id="IPR029151">
    <property type="entry name" value="Sensor-like_sf"/>
</dbReference>
<dbReference type="InterPro" id="IPR003660">
    <property type="entry name" value="HAMP_dom"/>
</dbReference>
<dbReference type="PROSITE" id="PS50113">
    <property type="entry name" value="PAC"/>
    <property type="match status" value="2"/>
</dbReference>
<evidence type="ECO:0000256" key="10">
    <source>
        <dbReference type="ARBA" id="ARBA00022840"/>
    </source>
</evidence>
<keyword evidence="11 14" id="KW-1133">Transmembrane helix</keyword>
<evidence type="ECO:0000256" key="12">
    <source>
        <dbReference type="ARBA" id="ARBA00023012"/>
    </source>
</evidence>
<name>A0ABQ0K1K0_9BACT</name>
<evidence type="ECO:0000256" key="6">
    <source>
        <dbReference type="ARBA" id="ARBA00022679"/>
    </source>
</evidence>
<comment type="subcellular location">
    <subcellularLocation>
        <location evidence="2">Cell membrane</location>
        <topology evidence="2">Multi-pass membrane protein</topology>
    </subcellularLocation>
</comment>
<sequence length="635" mass="71894">MYISIKSRLIFLLIVFTLLPFVLLRIIAYPRVQTDLQEVLIRNLDGIGHKQTELVTNWMYERIKNVSVIAENPFITKCAQIAKEDVDYPDIVHYLEVVKNKYGYTGILVSNDKGLVTAATAEEDAGSDISHMDYFKRAVQGHTFVSGIIPSEIPLTNEFGEKELGMPTMFVSTPLRNKYGIVVGIVAIRMDVKALNDLLLSLKLGKTEETYLVSKDGYMLTESRFAQDLKDMGLIKRRCALELKLVSRETGELTNGVKQCVTGKNGFDAKGYKDYRGKTVLGVWRWLPEFKWGLITEIDKDEGYGPAYNLNYIVSSVLIILAFPIVIIAYFIGKKTSTPIVQLTEVTEKIASGDLTQRIDIQRKDEIGILAKSFNTMAISLEEKTRALSDSEKRYRELFNSVKEGVYQSEPTEDGVFISINRAGAEILGYKSPKEVIGMKVRDIYADPDDRRKVIEKLTKEGVWKSFTSLCKRKNGELFYMERTSNLVTDETGSPIHINGIFRDISERKKLEGELLESELQHRQLLKSLKEGIYQCEPSKDGVFTWINQAGAEMIGYTSPEEAIGTRVKDIYVNPDDRKELLATLEKKGVLRDFISYCKKKNGERFLSESTCNLVRDDNGKPIKILGVFRDITGK</sequence>
<evidence type="ECO:0000313" key="17">
    <source>
        <dbReference type="EMBL" id="GAN34897.1"/>
    </source>
</evidence>
<dbReference type="EMBL" id="BAFN01000001">
    <property type="protein sequence ID" value="GAN34897.1"/>
    <property type="molecule type" value="Genomic_DNA"/>
</dbReference>
<evidence type="ECO:0000313" key="18">
    <source>
        <dbReference type="Proteomes" id="UP000032309"/>
    </source>
</evidence>
<dbReference type="PANTHER" id="PTHR43304:SF1">
    <property type="entry name" value="PAC DOMAIN-CONTAINING PROTEIN"/>
    <property type="match status" value="1"/>
</dbReference>
<dbReference type="PANTHER" id="PTHR43304">
    <property type="entry name" value="PHYTOCHROME-LIKE PROTEIN CPH1"/>
    <property type="match status" value="1"/>
</dbReference>
<dbReference type="SMART" id="SM00304">
    <property type="entry name" value="HAMP"/>
    <property type="match status" value="1"/>
</dbReference>
<dbReference type="CDD" id="cd00130">
    <property type="entry name" value="PAS"/>
    <property type="match status" value="2"/>
</dbReference>
<keyword evidence="8" id="KW-0547">Nucleotide-binding</keyword>
<dbReference type="PROSITE" id="PS50885">
    <property type="entry name" value="HAMP"/>
    <property type="match status" value="1"/>
</dbReference>
<comment type="caution">
    <text evidence="17">The sequence shown here is derived from an EMBL/GenBank/DDBJ whole genome shotgun (WGS) entry which is preliminary data.</text>
</comment>
<dbReference type="SMART" id="SM00091">
    <property type="entry name" value="PAS"/>
    <property type="match status" value="2"/>
</dbReference>
<dbReference type="Gene3D" id="6.10.340.10">
    <property type="match status" value="1"/>
</dbReference>
<keyword evidence="5" id="KW-0597">Phosphoprotein</keyword>
<protein>
    <recommendedName>
        <fullName evidence="3">histidine kinase</fullName>
        <ecNumber evidence="3">2.7.13.3</ecNumber>
    </recommendedName>
</protein>
<keyword evidence="7 14" id="KW-0812">Transmembrane</keyword>
<dbReference type="InterPro" id="IPR035965">
    <property type="entry name" value="PAS-like_dom_sf"/>
</dbReference>
<dbReference type="SUPFAM" id="SSF55785">
    <property type="entry name" value="PYP-like sensor domain (PAS domain)"/>
    <property type="match status" value="2"/>
</dbReference>
<evidence type="ECO:0000256" key="5">
    <source>
        <dbReference type="ARBA" id="ARBA00022553"/>
    </source>
</evidence>
<feature type="transmembrane region" description="Helical" evidence="14">
    <location>
        <begin position="312"/>
        <end position="332"/>
    </location>
</feature>
<reference evidence="18" key="1">
    <citation type="journal article" date="2015" name="Genome Announc.">
        <title>Draft Genome Sequence of an Anaerobic Ammonium-Oxidizing Bacterium, "Candidatus Brocadia sinica".</title>
        <authorList>
            <person name="Oshiki M."/>
            <person name="Shinyako-Hata K."/>
            <person name="Satoh H."/>
            <person name="Okabe S."/>
        </authorList>
    </citation>
    <scope>NUCLEOTIDE SEQUENCE [LARGE SCALE GENOMIC DNA]</scope>
    <source>
        <strain evidence="18">JPN1</strain>
    </source>
</reference>
<dbReference type="SUPFAM" id="SSF103190">
    <property type="entry name" value="Sensory domain-like"/>
    <property type="match status" value="1"/>
</dbReference>
<proteinExistence type="predicted"/>
<comment type="catalytic activity">
    <reaction evidence="1">
        <text>ATP + protein L-histidine = ADP + protein N-phospho-L-histidine.</text>
        <dbReference type="EC" id="2.7.13.3"/>
    </reaction>
</comment>
<evidence type="ECO:0000256" key="7">
    <source>
        <dbReference type="ARBA" id="ARBA00022692"/>
    </source>
</evidence>
<dbReference type="InterPro" id="IPR052162">
    <property type="entry name" value="Sensor_kinase/Photoreceptor"/>
</dbReference>
<dbReference type="InterPro" id="IPR033479">
    <property type="entry name" value="dCache_1"/>
</dbReference>
<keyword evidence="6" id="KW-0808">Transferase</keyword>
<dbReference type="NCBIfam" id="TIGR00229">
    <property type="entry name" value="sensory_box"/>
    <property type="match status" value="2"/>
</dbReference>
<keyword evidence="13 14" id="KW-0472">Membrane</keyword>
<dbReference type="SUPFAM" id="SSF158472">
    <property type="entry name" value="HAMP domain-like"/>
    <property type="match status" value="1"/>
</dbReference>
<dbReference type="CDD" id="cd12914">
    <property type="entry name" value="PDC1_DGC_like"/>
    <property type="match status" value="1"/>
</dbReference>
<evidence type="ECO:0000256" key="14">
    <source>
        <dbReference type="SAM" id="Phobius"/>
    </source>
</evidence>
<evidence type="ECO:0000256" key="1">
    <source>
        <dbReference type="ARBA" id="ARBA00000085"/>
    </source>
</evidence>
<dbReference type="EC" id="2.7.13.3" evidence="3"/>
<gene>
    <name evidence="17" type="ORF">BROSI_A3441</name>
</gene>
<dbReference type="InterPro" id="IPR000014">
    <property type="entry name" value="PAS"/>
</dbReference>
<keyword evidence="18" id="KW-1185">Reference proteome</keyword>
<evidence type="ECO:0000256" key="13">
    <source>
        <dbReference type="ARBA" id="ARBA00023136"/>
    </source>
</evidence>
<evidence type="ECO:0000256" key="4">
    <source>
        <dbReference type="ARBA" id="ARBA00022475"/>
    </source>
</evidence>
<evidence type="ECO:0000256" key="9">
    <source>
        <dbReference type="ARBA" id="ARBA00022777"/>
    </source>
</evidence>
<feature type="domain" description="PAC" evidence="15">
    <location>
        <begin position="592"/>
        <end position="635"/>
    </location>
</feature>
<feature type="domain" description="PAC" evidence="15">
    <location>
        <begin position="465"/>
        <end position="517"/>
    </location>
</feature>
<dbReference type="InterPro" id="IPR000700">
    <property type="entry name" value="PAS-assoc_C"/>
</dbReference>
<evidence type="ECO:0000259" key="15">
    <source>
        <dbReference type="PROSITE" id="PS50113"/>
    </source>
</evidence>
<dbReference type="InterPro" id="IPR001610">
    <property type="entry name" value="PAC"/>
</dbReference>
<dbReference type="Pfam" id="PF13426">
    <property type="entry name" value="PAS_9"/>
    <property type="match status" value="2"/>
</dbReference>
<evidence type="ECO:0000256" key="11">
    <source>
        <dbReference type="ARBA" id="ARBA00022989"/>
    </source>
</evidence>
<evidence type="ECO:0000256" key="2">
    <source>
        <dbReference type="ARBA" id="ARBA00004651"/>
    </source>
</evidence>
<evidence type="ECO:0000256" key="8">
    <source>
        <dbReference type="ARBA" id="ARBA00022741"/>
    </source>
</evidence>
<keyword evidence="12" id="KW-0902">Two-component regulatory system</keyword>
<dbReference type="CDD" id="cd06225">
    <property type="entry name" value="HAMP"/>
    <property type="match status" value="1"/>
</dbReference>
<feature type="domain" description="HAMP" evidence="16">
    <location>
        <begin position="334"/>
        <end position="386"/>
    </location>
</feature>